<feature type="compositionally biased region" description="Polar residues" evidence="1">
    <location>
        <begin position="141"/>
        <end position="157"/>
    </location>
</feature>
<dbReference type="Proteomes" id="UP000299102">
    <property type="component" value="Unassembled WGS sequence"/>
</dbReference>
<keyword evidence="3" id="KW-1185">Reference proteome</keyword>
<organism evidence="2 3">
    <name type="scientific">Eumeta variegata</name>
    <name type="common">Bagworm moth</name>
    <name type="synonym">Eumeta japonica</name>
    <dbReference type="NCBI Taxonomy" id="151549"/>
    <lineage>
        <taxon>Eukaryota</taxon>
        <taxon>Metazoa</taxon>
        <taxon>Ecdysozoa</taxon>
        <taxon>Arthropoda</taxon>
        <taxon>Hexapoda</taxon>
        <taxon>Insecta</taxon>
        <taxon>Pterygota</taxon>
        <taxon>Neoptera</taxon>
        <taxon>Endopterygota</taxon>
        <taxon>Lepidoptera</taxon>
        <taxon>Glossata</taxon>
        <taxon>Ditrysia</taxon>
        <taxon>Tineoidea</taxon>
        <taxon>Psychidae</taxon>
        <taxon>Oiketicinae</taxon>
        <taxon>Eumeta</taxon>
    </lineage>
</organism>
<name>A0A4C1WNF4_EUMVA</name>
<accession>A0A4C1WNF4</accession>
<evidence type="ECO:0000256" key="1">
    <source>
        <dbReference type="SAM" id="MobiDB-lite"/>
    </source>
</evidence>
<feature type="region of interest" description="Disordered" evidence="1">
    <location>
        <begin position="131"/>
        <end position="179"/>
    </location>
</feature>
<gene>
    <name evidence="2" type="ORF">EVAR_97502_1</name>
</gene>
<comment type="caution">
    <text evidence="2">The sequence shown here is derived from an EMBL/GenBank/DDBJ whole genome shotgun (WGS) entry which is preliminary data.</text>
</comment>
<dbReference type="AlphaFoldDB" id="A0A4C1WNF4"/>
<sequence length="179" mass="19748">MDWLDMLLQLVLPVPVTTIVQRLLGTLYSIAFIKLSDALLPSQIIDVQQVRNYVMSSQCLDGEYQLAAENRGGRYGTIANRYIVNSAQTCRQVSVRRRFSGSSRFSIVEFLHSERSGNASLHHTLPKPAVTVQEDDGESADISSGSLADSGNSTNWTPERGQSPLDSSGSYPRREVART</sequence>
<proteinExistence type="predicted"/>
<dbReference type="EMBL" id="BGZK01000594">
    <property type="protein sequence ID" value="GBP52032.1"/>
    <property type="molecule type" value="Genomic_DNA"/>
</dbReference>
<evidence type="ECO:0000313" key="2">
    <source>
        <dbReference type="EMBL" id="GBP52032.1"/>
    </source>
</evidence>
<protein>
    <submittedName>
        <fullName evidence="2">Uncharacterized protein</fullName>
    </submittedName>
</protein>
<reference evidence="2 3" key="1">
    <citation type="journal article" date="2019" name="Commun. Biol.">
        <title>The bagworm genome reveals a unique fibroin gene that provides high tensile strength.</title>
        <authorList>
            <person name="Kono N."/>
            <person name="Nakamura H."/>
            <person name="Ohtoshi R."/>
            <person name="Tomita M."/>
            <person name="Numata K."/>
            <person name="Arakawa K."/>
        </authorList>
    </citation>
    <scope>NUCLEOTIDE SEQUENCE [LARGE SCALE GENOMIC DNA]</scope>
</reference>
<evidence type="ECO:0000313" key="3">
    <source>
        <dbReference type="Proteomes" id="UP000299102"/>
    </source>
</evidence>